<evidence type="ECO:0000256" key="3">
    <source>
        <dbReference type="ARBA" id="ARBA00022840"/>
    </source>
</evidence>
<reference evidence="6" key="1">
    <citation type="submission" date="2019-03" db="EMBL/GenBank/DDBJ databases">
        <title>Lake Tanganyika Metagenome-Assembled Genomes (MAGs).</title>
        <authorList>
            <person name="Tran P."/>
        </authorList>
    </citation>
    <scope>NUCLEOTIDE SEQUENCE</scope>
    <source>
        <strain evidence="6">M_DeepCast_50m_m2_156</strain>
    </source>
</reference>
<dbReference type="GO" id="GO:0006260">
    <property type="term" value="P:DNA replication"/>
    <property type="evidence" value="ECO:0007669"/>
    <property type="project" value="UniProtKB-KW"/>
</dbReference>
<accession>A0A8T4C7Y3</accession>
<dbReference type="PANTHER" id="PTHR23389:SF6">
    <property type="entry name" value="REPLICATION FACTOR C SUBUNIT 1"/>
    <property type="match status" value="1"/>
</dbReference>
<dbReference type="Pfam" id="PF00004">
    <property type="entry name" value="AAA"/>
    <property type="match status" value="1"/>
</dbReference>
<keyword evidence="3" id="KW-0067">ATP-binding</keyword>
<evidence type="ECO:0000256" key="1">
    <source>
        <dbReference type="ARBA" id="ARBA00022705"/>
    </source>
</evidence>
<comment type="caution">
    <text evidence="6">The sequence shown here is derived from an EMBL/GenBank/DDBJ whole genome shotgun (WGS) entry which is preliminary data.</text>
</comment>
<dbReference type="PANTHER" id="PTHR23389">
    <property type="entry name" value="CHROMOSOME TRANSMISSION FIDELITY FACTOR 18"/>
    <property type="match status" value="1"/>
</dbReference>
<dbReference type="CDD" id="cd00009">
    <property type="entry name" value="AAA"/>
    <property type="match status" value="1"/>
</dbReference>
<dbReference type="NCBIfam" id="NF003229">
    <property type="entry name" value="PRK04195.1-5"/>
    <property type="match status" value="1"/>
</dbReference>
<evidence type="ECO:0000259" key="5">
    <source>
        <dbReference type="SMART" id="SM00382"/>
    </source>
</evidence>
<feature type="domain" description="AAA+ ATPase" evidence="5">
    <location>
        <begin position="36"/>
        <end position="154"/>
    </location>
</feature>
<evidence type="ECO:0000313" key="7">
    <source>
        <dbReference type="Proteomes" id="UP000774699"/>
    </source>
</evidence>
<dbReference type="InterPro" id="IPR027417">
    <property type="entry name" value="P-loop_NTPase"/>
</dbReference>
<feature type="region of interest" description="Disordered" evidence="4">
    <location>
        <begin position="417"/>
        <end position="477"/>
    </location>
</feature>
<dbReference type="GO" id="GO:0005524">
    <property type="term" value="F:ATP binding"/>
    <property type="evidence" value="ECO:0007669"/>
    <property type="project" value="UniProtKB-KW"/>
</dbReference>
<dbReference type="InterPro" id="IPR047854">
    <property type="entry name" value="RFC_lid"/>
</dbReference>
<dbReference type="InterPro" id="IPR003959">
    <property type="entry name" value="ATPase_AAA_core"/>
</dbReference>
<dbReference type="SUPFAM" id="SSF52540">
    <property type="entry name" value="P-loop containing nucleoside triphosphate hydrolases"/>
    <property type="match status" value="1"/>
</dbReference>
<dbReference type="GO" id="GO:0016887">
    <property type="term" value="F:ATP hydrolysis activity"/>
    <property type="evidence" value="ECO:0007669"/>
    <property type="project" value="InterPro"/>
</dbReference>
<feature type="compositionally biased region" description="Polar residues" evidence="4">
    <location>
        <begin position="468"/>
        <end position="477"/>
    </location>
</feature>
<keyword evidence="2" id="KW-0547">Nucleotide-binding</keyword>
<dbReference type="Proteomes" id="UP000774699">
    <property type="component" value="Unassembled WGS sequence"/>
</dbReference>
<keyword evidence="1" id="KW-0235">DNA replication</keyword>
<proteinExistence type="predicted"/>
<dbReference type="SMART" id="SM00382">
    <property type="entry name" value="AAA"/>
    <property type="match status" value="1"/>
</dbReference>
<name>A0A8T4C7Y3_9ARCH</name>
<evidence type="ECO:0000256" key="2">
    <source>
        <dbReference type="ARBA" id="ARBA00022741"/>
    </source>
</evidence>
<sequence length="477" mass="52930">MWVEKYTPNTLSALIGNPEAMSEIHLWANGWKQGSPQKPLLLVGPPGVGKTASAYALAREFSWSLVEFNSSDARDKDAVEKVVMGAAVNASFTGQLRLVLLDEIDGVQGNEDKGGLSAVLNVLKEGRNPIILTANDIYGDKRLASIRTYAKVISFKKVPYPSIAKLLHEIAERENMDYDAISLSELAKNSSGDVRAALLDLEALSRVGNKITLDDVSQAGYRERVDNIFNVIRTMFVSASLSEVRRARSTVEVDPDLLKKWVDENIPRQFPMFPSLAYAFDGLSRADIFDGRIFRRQHYGFLKYSGDLAASVGLRTNVRAHGFISYQFPGILKRLSLLKGSAKKSTIAKIQSHVSGSRKRIAQELSYWPIFVEHDIHPEYWVKTFDFDEDELGYLLNTSPSSAKIKKIMKRLESPVEKTSAVESSAKTKSSRGKKSLAERNDQATSPVVEKLPAKEPDTEDEGESKKQTSLSSFFGS</sequence>
<protein>
    <submittedName>
        <fullName evidence="6">Replication factor C large subunit</fullName>
    </submittedName>
</protein>
<organism evidence="6 7">
    <name type="scientific">Candidatus Iainarchaeum sp</name>
    <dbReference type="NCBI Taxonomy" id="3101447"/>
    <lineage>
        <taxon>Archaea</taxon>
        <taxon>Candidatus Iainarchaeota</taxon>
        <taxon>Candidatus Iainarchaeia</taxon>
        <taxon>Candidatus Iainarchaeales</taxon>
        <taxon>Candidatus Iainarchaeaceae</taxon>
        <taxon>Candidatus Iainarchaeum</taxon>
    </lineage>
</organism>
<evidence type="ECO:0000313" key="6">
    <source>
        <dbReference type="EMBL" id="MBM3282314.1"/>
    </source>
</evidence>
<dbReference type="CDD" id="cd18140">
    <property type="entry name" value="HLD_clamp_RFC"/>
    <property type="match status" value="1"/>
</dbReference>
<dbReference type="InterPro" id="IPR003593">
    <property type="entry name" value="AAA+_ATPase"/>
</dbReference>
<dbReference type="Gene3D" id="3.40.50.300">
    <property type="entry name" value="P-loop containing nucleotide triphosphate hydrolases"/>
    <property type="match status" value="1"/>
</dbReference>
<dbReference type="Gene3D" id="1.10.8.60">
    <property type="match status" value="1"/>
</dbReference>
<dbReference type="EMBL" id="VGJJ01000022">
    <property type="protein sequence ID" value="MBM3282314.1"/>
    <property type="molecule type" value="Genomic_DNA"/>
</dbReference>
<evidence type="ECO:0000256" key="4">
    <source>
        <dbReference type="SAM" id="MobiDB-lite"/>
    </source>
</evidence>
<gene>
    <name evidence="6" type="ORF">FJY86_03165</name>
</gene>
<dbReference type="AlphaFoldDB" id="A0A8T4C7Y3"/>